<reference evidence="3" key="2">
    <citation type="submission" date="2021-04" db="EMBL/GenBank/DDBJ databases">
        <authorList>
            <person name="Gilroy R."/>
        </authorList>
    </citation>
    <scope>NUCLEOTIDE SEQUENCE</scope>
    <source>
        <strain evidence="3">CHK179-7159</strain>
    </source>
</reference>
<gene>
    <name evidence="3" type="ORF">H9717_00965</name>
</gene>
<dbReference type="SUPFAM" id="SSF51905">
    <property type="entry name" value="FAD/NAD(P)-binding domain"/>
    <property type="match status" value="1"/>
</dbReference>
<evidence type="ECO:0000256" key="1">
    <source>
        <dbReference type="ARBA" id="ARBA00023002"/>
    </source>
</evidence>
<name>A0A9D2I4Q5_9FIRM</name>
<evidence type="ECO:0000313" key="4">
    <source>
        <dbReference type="Proteomes" id="UP000886858"/>
    </source>
</evidence>
<dbReference type="PRINTS" id="PR00368">
    <property type="entry name" value="FADPNR"/>
</dbReference>
<proteinExistence type="predicted"/>
<sequence length="439" mass="47707">MTEYDLIIIGGGPAGLAAAVSAFDHGITEILILERDGELGGILNQCIHNGFGLHTFKEELTGPEYADRFIRQVKERNIPYKLNTMVLDISVEEPDLSAGGKVPVKTVTVMNRTDGLAVFRTKTVILAMGCRERPRGALNIPGYRPAGIYSAGTAQRLVNMEGFMPGKEIVILGSGDIGLIMARRMTLEGAKVKVVAELMPYSGGLQRNIVQCLDDFGIPLKLSHTVIDIDGKERLKGVTLAQVDENRKPIPGTEEYIPCDTLLLSVGLIPENELSGKLGVQMAPVTNGPYVNESLETSVSGVFACGNVLHVHDLVDYVSQEATNAGRYAAEYIIQTSTLSESAVPILAKGGVRYTVPQAIRVSHMEDSLTVRFRVGAVYRNCRIGIYLNGRPLRSIRRPKLAPGEMEQVVLKREELLLAEQKTGTPLSSITIQVEPEEG</sequence>
<keyword evidence="1" id="KW-0560">Oxidoreductase</keyword>
<dbReference type="PANTHER" id="PTHR42949:SF3">
    <property type="entry name" value="ANAEROBIC GLYCEROL-3-PHOSPHATE DEHYDROGENASE SUBUNIT B"/>
    <property type="match status" value="1"/>
</dbReference>
<dbReference type="Gene3D" id="3.50.50.60">
    <property type="entry name" value="FAD/NAD(P)-binding domain"/>
    <property type="match status" value="2"/>
</dbReference>
<dbReference type="AlphaFoldDB" id="A0A9D2I4Q5"/>
<reference evidence="3" key="1">
    <citation type="journal article" date="2021" name="PeerJ">
        <title>Extensive microbial diversity within the chicken gut microbiome revealed by metagenomics and culture.</title>
        <authorList>
            <person name="Gilroy R."/>
            <person name="Ravi A."/>
            <person name="Getino M."/>
            <person name="Pursley I."/>
            <person name="Horton D.L."/>
            <person name="Alikhan N.F."/>
            <person name="Baker D."/>
            <person name="Gharbi K."/>
            <person name="Hall N."/>
            <person name="Watson M."/>
            <person name="Adriaenssens E.M."/>
            <person name="Foster-Nyarko E."/>
            <person name="Jarju S."/>
            <person name="Secka A."/>
            <person name="Antonio M."/>
            <person name="Oren A."/>
            <person name="Chaudhuri R.R."/>
            <person name="La Ragione R."/>
            <person name="Hildebrand F."/>
            <person name="Pallen M.J."/>
        </authorList>
    </citation>
    <scope>NUCLEOTIDE SEQUENCE</scope>
    <source>
        <strain evidence="3">CHK179-7159</strain>
    </source>
</reference>
<protein>
    <submittedName>
        <fullName evidence="3">FAD-dependent oxidoreductase</fullName>
    </submittedName>
</protein>
<dbReference type="InterPro" id="IPR036188">
    <property type="entry name" value="FAD/NAD-bd_sf"/>
</dbReference>
<dbReference type="PRINTS" id="PR00411">
    <property type="entry name" value="PNDRDTASEI"/>
</dbReference>
<evidence type="ECO:0000313" key="3">
    <source>
        <dbReference type="EMBL" id="HJA91688.1"/>
    </source>
</evidence>
<dbReference type="InterPro" id="IPR023753">
    <property type="entry name" value="FAD/NAD-binding_dom"/>
</dbReference>
<comment type="caution">
    <text evidence="3">The sequence shown here is derived from an EMBL/GenBank/DDBJ whole genome shotgun (WGS) entry which is preliminary data.</text>
</comment>
<dbReference type="Proteomes" id="UP000886858">
    <property type="component" value="Unassembled WGS sequence"/>
</dbReference>
<dbReference type="InterPro" id="IPR051691">
    <property type="entry name" value="Metab_Enz_Cyan_OpOx_G3PDH"/>
</dbReference>
<dbReference type="PANTHER" id="PTHR42949">
    <property type="entry name" value="ANAEROBIC GLYCEROL-3-PHOSPHATE DEHYDROGENASE SUBUNIT B"/>
    <property type="match status" value="1"/>
</dbReference>
<dbReference type="Pfam" id="PF07992">
    <property type="entry name" value="Pyr_redox_2"/>
    <property type="match status" value="1"/>
</dbReference>
<feature type="domain" description="FAD/NAD(P)-binding" evidence="2">
    <location>
        <begin position="4"/>
        <end position="322"/>
    </location>
</feature>
<organism evidence="3 4">
    <name type="scientific">Candidatus Eisenbergiella merdipullorum</name>
    <dbReference type="NCBI Taxonomy" id="2838553"/>
    <lineage>
        <taxon>Bacteria</taxon>
        <taxon>Bacillati</taxon>
        <taxon>Bacillota</taxon>
        <taxon>Clostridia</taxon>
        <taxon>Lachnospirales</taxon>
        <taxon>Lachnospiraceae</taxon>
        <taxon>Eisenbergiella</taxon>
    </lineage>
</organism>
<accession>A0A9D2I4Q5</accession>
<dbReference type="GO" id="GO:0016491">
    <property type="term" value="F:oxidoreductase activity"/>
    <property type="evidence" value="ECO:0007669"/>
    <property type="project" value="UniProtKB-KW"/>
</dbReference>
<evidence type="ECO:0000259" key="2">
    <source>
        <dbReference type="Pfam" id="PF07992"/>
    </source>
</evidence>
<dbReference type="EMBL" id="DWYY01000008">
    <property type="protein sequence ID" value="HJA91688.1"/>
    <property type="molecule type" value="Genomic_DNA"/>
</dbReference>